<sequence length="303" mass="34873">MKRQIVISVILHCICIVVVSFFSLLKINEEKRIQSSLMKMSIAPMIPMQEERSSALVEFDKVYQSVEERTFNSSSNSTENIQIDEQAREVVSEKKQLVEEKKQLTEEKKQLVEEKKVEKHKVNISKKNKDSPKKEKLSSKNSSKKEKLGSKNSPKKEKVEIAKEDRKKKSIISKKDVKKNQNNNGRKKEKNVSEESGFVGDGISDEEKNAIISQISENWYLDYHHTKDVMRVKVYIKVSRNGDIYDIKVVERHGIESSAYRKFVSNAISALENASPLRKLPSVKKYDEWKEMAIEFDSSGNIG</sequence>
<organism evidence="3 4">
    <name type="scientific">Candidatus Fokinia crypta</name>
    <dbReference type="NCBI Taxonomy" id="1920990"/>
    <lineage>
        <taxon>Bacteria</taxon>
        <taxon>Pseudomonadati</taxon>
        <taxon>Pseudomonadota</taxon>
        <taxon>Alphaproteobacteria</taxon>
        <taxon>Rickettsiales</taxon>
        <taxon>Candidatus Midichloriaceae</taxon>
        <taxon>Candidatus Fokinia</taxon>
    </lineage>
</organism>
<dbReference type="RefSeq" id="WP_323722503.1">
    <property type="nucleotide sequence ID" value="NZ_CP110343.1"/>
</dbReference>
<feature type="region of interest" description="Disordered" evidence="1">
    <location>
        <begin position="115"/>
        <end position="201"/>
    </location>
</feature>
<gene>
    <name evidence="3" type="ORF">Fokcrypt_00379</name>
</gene>
<evidence type="ECO:0000256" key="1">
    <source>
        <dbReference type="SAM" id="MobiDB-lite"/>
    </source>
</evidence>
<keyword evidence="2" id="KW-1133">Transmembrane helix</keyword>
<dbReference type="Proteomes" id="UP001325140">
    <property type="component" value="Chromosome"/>
</dbReference>
<dbReference type="EMBL" id="CP110343">
    <property type="protein sequence ID" value="WPX97856.1"/>
    <property type="molecule type" value="Genomic_DNA"/>
</dbReference>
<accession>A0ABZ0UNZ4</accession>
<evidence type="ECO:0000256" key="2">
    <source>
        <dbReference type="SAM" id="Phobius"/>
    </source>
</evidence>
<reference evidence="3" key="1">
    <citation type="submission" date="2022-10" db="EMBL/GenBank/DDBJ databases">
        <title>Host association and intracellularity evolved multiple times independently in the Rickettsiales.</title>
        <authorList>
            <person name="Castelli M."/>
            <person name="Nardi T."/>
            <person name="Gammuto L."/>
            <person name="Bellinzona G."/>
            <person name="Sabaneyeva E."/>
            <person name="Potekhin A."/>
            <person name="Serra V."/>
            <person name="Petroni G."/>
            <person name="Sassera D."/>
        </authorList>
    </citation>
    <scope>NUCLEOTIDE SEQUENCE [LARGE SCALE GENOMIC DNA]</scope>
    <source>
        <strain evidence="3">US_Bl 11III1</strain>
    </source>
</reference>
<dbReference type="Gene3D" id="3.30.1150.10">
    <property type="match status" value="1"/>
</dbReference>
<protein>
    <submittedName>
        <fullName evidence="3">TolA domain protein</fullName>
    </submittedName>
</protein>
<evidence type="ECO:0000313" key="4">
    <source>
        <dbReference type="Proteomes" id="UP001325140"/>
    </source>
</evidence>
<feature type="compositionally biased region" description="Basic and acidic residues" evidence="1">
    <location>
        <begin position="115"/>
        <end position="179"/>
    </location>
</feature>
<feature type="transmembrane region" description="Helical" evidence="2">
    <location>
        <begin position="6"/>
        <end position="25"/>
    </location>
</feature>
<dbReference type="SUPFAM" id="SSF74653">
    <property type="entry name" value="TolA/TonB C-terminal domain"/>
    <property type="match status" value="1"/>
</dbReference>
<keyword evidence="4" id="KW-1185">Reference proteome</keyword>
<proteinExistence type="predicted"/>
<name>A0ABZ0UNZ4_9RICK</name>
<keyword evidence="2" id="KW-0472">Membrane</keyword>
<keyword evidence="2" id="KW-0812">Transmembrane</keyword>
<evidence type="ECO:0000313" key="3">
    <source>
        <dbReference type="EMBL" id="WPX97856.1"/>
    </source>
</evidence>